<dbReference type="CDD" id="cd02961">
    <property type="entry name" value="PDI_a_family"/>
    <property type="match status" value="1"/>
</dbReference>
<dbReference type="Pfam" id="PF00085">
    <property type="entry name" value="Thioredoxin"/>
    <property type="match status" value="1"/>
</dbReference>
<feature type="transmembrane region" description="Helical" evidence="1">
    <location>
        <begin position="32"/>
        <end position="52"/>
    </location>
</feature>
<proteinExistence type="predicted"/>
<keyword evidence="1" id="KW-0812">Transmembrane</keyword>
<dbReference type="SUPFAM" id="SSF52833">
    <property type="entry name" value="Thioredoxin-like"/>
    <property type="match status" value="1"/>
</dbReference>
<dbReference type="AlphaFoldDB" id="A0A6C0B1M4"/>
<evidence type="ECO:0000256" key="1">
    <source>
        <dbReference type="SAM" id="Phobius"/>
    </source>
</evidence>
<dbReference type="EMBL" id="MN739043">
    <property type="protein sequence ID" value="QHS85428.1"/>
    <property type="molecule type" value="Genomic_DNA"/>
</dbReference>
<dbReference type="Gene3D" id="3.40.30.10">
    <property type="entry name" value="Glutaredoxin"/>
    <property type="match status" value="1"/>
</dbReference>
<protein>
    <recommendedName>
        <fullName evidence="2">Thioredoxin domain-containing protein</fullName>
    </recommendedName>
</protein>
<keyword evidence="1" id="KW-0472">Membrane</keyword>
<evidence type="ECO:0000259" key="2">
    <source>
        <dbReference type="PROSITE" id="PS51352"/>
    </source>
</evidence>
<dbReference type="InterPro" id="IPR013766">
    <property type="entry name" value="Thioredoxin_domain"/>
</dbReference>
<keyword evidence="1" id="KW-1133">Transmembrane helix</keyword>
<organism evidence="3">
    <name type="scientific">viral metagenome</name>
    <dbReference type="NCBI Taxonomy" id="1070528"/>
    <lineage>
        <taxon>unclassified sequences</taxon>
        <taxon>metagenomes</taxon>
        <taxon>organismal metagenomes</taxon>
    </lineage>
</organism>
<dbReference type="GO" id="GO:0034976">
    <property type="term" value="P:response to endoplasmic reticulum stress"/>
    <property type="evidence" value="ECO:0007669"/>
    <property type="project" value="TreeGrafter"/>
</dbReference>
<reference evidence="3" key="1">
    <citation type="journal article" date="2020" name="Nature">
        <title>Giant virus diversity and host interactions through global metagenomics.</title>
        <authorList>
            <person name="Schulz F."/>
            <person name="Roux S."/>
            <person name="Paez-Espino D."/>
            <person name="Jungbluth S."/>
            <person name="Walsh D.A."/>
            <person name="Denef V.J."/>
            <person name="McMahon K.D."/>
            <person name="Konstantinidis K.T."/>
            <person name="Eloe-Fadrosh E.A."/>
            <person name="Kyrpides N.C."/>
            <person name="Woyke T."/>
        </authorList>
    </citation>
    <scope>NUCLEOTIDE SEQUENCE</scope>
    <source>
        <strain evidence="3">GVMAG-M-3300009182-78</strain>
    </source>
</reference>
<name>A0A6C0B1M4_9ZZZZ</name>
<dbReference type="InterPro" id="IPR036249">
    <property type="entry name" value="Thioredoxin-like_sf"/>
</dbReference>
<dbReference type="PANTHER" id="PTHR45815">
    <property type="entry name" value="PROTEIN DISULFIDE-ISOMERASE A6"/>
    <property type="match status" value="1"/>
</dbReference>
<dbReference type="GO" id="GO:0015035">
    <property type="term" value="F:protein-disulfide reductase activity"/>
    <property type="evidence" value="ECO:0007669"/>
    <property type="project" value="TreeGrafter"/>
</dbReference>
<feature type="domain" description="Thioredoxin" evidence="2">
    <location>
        <begin position="55"/>
        <end position="175"/>
    </location>
</feature>
<dbReference type="PROSITE" id="PS51352">
    <property type="entry name" value="THIOREDOXIN_2"/>
    <property type="match status" value="1"/>
</dbReference>
<sequence length="175" mass="19901">MSKNVRFGPMQSLTQATGTGSILSRIKNSMNWTTIGIIVLVIVLAVIAYYVYKNNVEPMTNPVYKANREHIPTGQDQSKDAEIMLFSTDWCPHCKTAKPEWEQVKAEYEGKQINGYTILFTEVNCTNETPDVEQMINRYKIEGYPTIKLVKDNQVIDYDAKPTKATLIQFLNTVV</sequence>
<evidence type="ECO:0000313" key="3">
    <source>
        <dbReference type="EMBL" id="QHS85428.1"/>
    </source>
</evidence>
<dbReference type="GO" id="GO:0005788">
    <property type="term" value="C:endoplasmic reticulum lumen"/>
    <property type="evidence" value="ECO:0007669"/>
    <property type="project" value="TreeGrafter"/>
</dbReference>
<dbReference type="PANTHER" id="PTHR45815:SF3">
    <property type="entry name" value="PROTEIN DISULFIDE-ISOMERASE A6"/>
    <property type="match status" value="1"/>
</dbReference>
<accession>A0A6C0B1M4</accession>